<feature type="region of interest" description="Disordered" evidence="1">
    <location>
        <begin position="810"/>
        <end position="889"/>
    </location>
</feature>
<evidence type="ECO:0000256" key="1">
    <source>
        <dbReference type="SAM" id="MobiDB-lite"/>
    </source>
</evidence>
<evidence type="ECO:0000259" key="3">
    <source>
        <dbReference type="Pfam" id="PF07916"/>
    </source>
</evidence>
<keyword evidence="5" id="KW-1185">Reference proteome</keyword>
<gene>
    <name evidence="4" type="ORF">SPV1_04568</name>
</gene>
<keyword evidence="2" id="KW-0472">Membrane</keyword>
<proteinExistence type="predicted"/>
<dbReference type="InParanoid" id="Q0F377"/>
<reference evidence="4 5" key="1">
    <citation type="submission" date="2006-09" db="EMBL/GenBank/DDBJ databases">
        <authorList>
            <person name="Emerson D."/>
            <person name="Ferriera S."/>
            <person name="Johnson J."/>
            <person name="Kravitz S."/>
            <person name="Halpern A."/>
            <person name="Remington K."/>
            <person name="Beeson K."/>
            <person name="Tran B."/>
            <person name="Rogers Y.-H."/>
            <person name="Friedman R."/>
            <person name="Venter J.C."/>
        </authorList>
    </citation>
    <scope>NUCLEOTIDE SEQUENCE [LARGE SCALE GENOMIC DNA]</scope>
    <source>
        <strain evidence="4 5">PV-1</strain>
    </source>
</reference>
<feature type="compositionally biased region" description="Polar residues" evidence="1">
    <location>
        <begin position="859"/>
        <end position="876"/>
    </location>
</feature>
<protein>
    <submittedName>
        <fullName evidence="4">TraG</fullName>
    </submittedName>
</protein>
<accession>Q0F377</accession>
<dbReference type="STRING" id="314344.AL013_12095"/>
<dbReference type="HOGENOM" id="CLU_304797_0_0_0"/>
<dbReference type="EMBL" id="AATS01000001">
    <property type="protein sequence ID" value="EAU56064.1"/>
    <property type="molecule type" value="Genomic_DNA"/>
</dbReference>
<feature type="compositionally biased region" description="Basic and acidic residues" evidence="1">
    <location>
        <begin position="956"/>
        <end position="974"/>
    </location>
</feature>
<dbReference type="Proteomes" id="UP000005297">
    <property type="component" value="Unassembled WGS sequence"/>
</dbReference>
<feature type="transmembrane region" description="Helical" evidence="2">
    <location>
        <begin position="34"/>
        <end position="53"/>
    </location>
</feature>
<feature type="domain" description="TraG N-terminal Proteobacteria" evidence="3">
    <location>
        <begin position="5"/>
        <end position="457"/>
    </location>
</feature>
<dbReference type="RefSeq" id="WP_009851209.1">
    <property type="nucleotide sequence ID" value="NZ_DS022295.1"/>
</dbReference>
<feature type="transmembrane region" description="Helical" evidence="2">
    <location>
        <begin position="425"/>
        <end position="450"/>
    </location>
</feature>
<keyword evidence="2" id="KW-1133">Transmembrane helix</keyword>
<keyword evidence="2" id="KW-0812">Transmembrane</keyword>
<feature type="transmembrane region" description="Helical" evidence="2">
    <location>
        <begin position="339"/>
        <end position="361"/>
    </location>
</feature>
<dbReference type="InterPro" id="IPR012931">
    <property type="entry name" value="TraG_N_Proteobacteria"/>
</dbReference>
<evidence type="ECO:0000256" key="2">
    <source>
        <dbReference type="SAM" id="Phobius"/>
    </source>
</evidence>
<evidence type="ECO:0000313" key="5">
    <source>
        <dbReference type="Proteomes" id="UP000005297"/>
    </source>
</evidence>
<feature type="compositionally biased region" description="Basic and acidic residues" evidence="1">
    <location>
        <begin position="847"/>
        <end position="858"/>
    </location>
</feature>
<dbReference type="Pfam" id="PF07916">
    <property type="entry name" value="TraG_N"/>
    <property type="match status" value="1"/>
</dbReference>
<dbReference type="AlphaFoldDB" id="Q0F377"/>
<feature type="compositionally biased region" description="Basic and acidic residues" evidence="1">
    <location>
        <begin position="816"/>
        <end position="838"/>
    </location>
</feature>
<comment type="caution">
    <text evidence="4">The sequence shown here is derived from an EMBL/GenBank/DDBJ whole genome shotgun (WGS) entry which is preliminary data.</text>
</comment>
<feature type="transmembrane region" description="Helical" evidence="2">
    <location>
        <begin position="59"/>
        <end position="75"/>
    </location>
</feature>
<organism evidence="4 5">
    <name type="scientific">Mariprofundus ferrooxydans PV-1</name>
    <dbReference type="NCBI Taxonomy" id="314345"/>
    <lineage>
        <taxon>Bacteria</taxon>
        <taxon>Pseudomonadati</taxon>
        <taxon>Pseudomonadota</taxon>
        <taxon>Candidatius Mariprofundia</taxon>
        <taxon>Mariprofundales</taxon>
        <taxon>Mariprofundaceae</taxon>
        <taxon>Mariprofundus</taxon>
    </lineage>
</organism>
<name>Q0F377_9PROT</name>
<dbReference type="eggNOG" id="COG0457">
    <property type="taxonomic scope" value="Bacteria"/>
</dbReference>
<sequence>MTSYTVYTYGGGEALYEVFNAIASLMGGGDYLTLIRLFGILSLFWVVIEMGVLRRTINWHWFVMFMLMFNIFFVPKMNVVIMDRLNPAATRVVANVPFGLAAPAWLFSTIGDGLTTMTEAVFTPPNDMLYHNTGMVFGSKLVLAINNAMFDDPLLNKNLTEYARQCVYYNVAYGFYSMKDIYYSSNLLSLILSPALNSGIRGMFYDPGNGASTFLTCKQAATRLKTDITPVVDSMIGRFANALFGNTGQAPAVMRARLLSALPATYGYLANISTTASQMVTQSALANFFRDSYGQVASMANATAAATAWAVTVTERQQRSAYRTMGEIAARALPIMQTVFQVIIYGTFFVVFLALLLPVTVSGKALATYLKMMIWIQLWPVLYAILNMVVSLYDKSATRSIADGVLSPASMAGLQGMTQVNSDMVIIAGYLALSIPLLAWGLVTAGGFAFSQLAQQLFMPATQAANQMGGEMARGNISTGNLQAGNQSVMQQQMAPNMNLGAQYSNGAFTDHFSPGGRVASQLINSDLGVGVSSRQALMHNVSNARNHAEAVERTHAKNVMVAQTAQSAAAEQLVETARYSESSALRKEVSSIVGDTKSFQSSREIAHNFAREHGLTDEQAARILANASASMSGGFELFGTGGKVSAQARIEGVSDSKLQEAYKDATTGKIAQTFTHAQQVENRLAEAASRDTSSMHSTDAGKSLVDTHTRLSQEQEQYSAAHRRTEELRQAEEFGKAHSRDIQATANDYLEQFAASKGIDVHDTANRGKIEQLAASEEFSEYVMHRSGMDIDIDGDGRVAGWEAEMQEATGTLEPGHRVSDPTGTVDHKQREADLDPSKQPALPHVDQKISDAERRSQANQTAVEHGQSEVSGKLQSLKDDVDGQSTHLGGRVAANTWQNIKDQLPEAAGGFIAGMSDGNGVTLKDHHVPGTPLFETPDVTRDVGVLKGSPGRLGGEEPGVHVEPPEKKDEKG</sequence>
<feature type="region of interest" description="Disordered" evidence="1">
    <location>
        <begin position="930"/>
        <end position="974"/>
    </location>
</feature>
<dbReference type="OrthoDB" id="5555296at2"/>
<feature type="transmembrane region" description="Helical" evidence="2">
    <location>
        <begin position="373"/>
        <end position="393"/>
    </location>
</feature>
<evidence type="ECO:0000313" key="4">
    <source>
        <dbReference type="EMBL" id="EAU56064.1"/>
    </source>
</evidence>